<evidence type="ECO:0000256" key="1">
    <source>
        <dbReference type="PROSITE-ProRule" id="PRU00117"/>
    </source>
</evidence>
<dbReference type="SUPFAM" id="SSF54814">
    <property type="entry name" value="Prokaryotic type KH domain (KH-domain type II)"/>
    <property type="match status" value="1"/>
</dbReference>
<dbReference type="EMBL" id="LBTR01000044">
    <property type="protein sequence ID" value="KKQ43675.1"/>
    <property type="molecule type" value="Genomic_DNA"/>
</dbReference>
<dbReference type="InterPro" id="IPR009019">
    <property type="entry name" value="KH_sf_prok-type"/>
</dbReference>
<keyword evidence="1" id="KW-0694">RNA-binding</keyword>
<sequence>MKELLEFIVKNIIGEDFELVEESEEGRVDFLLKIPGDKAGLIIGRGGNTIKSIQDILRIKATLEKKYVNIKVEPLS</sequence>
<dbReference type="AlphaFoldDB" id="A0A0G0HYH2"/>
<dbReference type="Pfam" id="PF13083">
    <property type="entry name" value="KH_KhpA-B"/>
    <property type="match status" value="1"/>
</dbReference>
<name>A0A0G0HYH2_9BACT</name>
<proteinExistence type="predicted"/>
<comment type="caution">
    <text evidence="2">The sequence shown here is derived from an EMBL/GenBank/DDBJ whole genome shotgun (WGS) entry which is preliminary data.</text>
</comment>
<evidence type="ECO:0000313" key="2">
    <source>
        <dbReference type="EMBL" id="KKQ43675.1"/>
    </source>
</evidence>
<dbReference type="GO" id="GO:0003723">
    <property type="term" value="F:RNA binding"/>
    <property type="evidence" value="ECO:0007669"/>
    <property type="project" value="UniProtKB-UniRule"/>
</dbReference>
<reference evidence="2 3" key="1">
    <citation type="journal article" date="2015" name="Nature">
        <title>rRNA introns, odd ribosomes, and small enigmatic genomes across a large radiation of phyla.</title>
        <authorList>
            <person name="Brown C.T."/>
            <person name="Hug L.A."/>
            <person name="Thomas B.C."/>
            <person name="Sharon I."/>
            <person name="Castelle C.J."/>
            <person name="Singh A."/>
            <person name="Wilkins M.J."/>
            <person name="Williams K.H."/>
            <person name="Banfield J.F."/>
        </authorList>
    </citation>
    <scope>NUCLEOTIDE SEQUENCE [LARGE SCALE GENOMIC DNA]</scope>
</reference>
<dbReference type="Gene3D" id="3.30.310.210">
    <property type="match status" value="1"/>
</dbReference>
<dbReference type="PROSITE" id="PS50084">
    <property type="entry name" value="KH_TYPE_1"/>
    <property type="match status" value="1"/>
</dbReference>
<accession>A0A0G0HYH2</accession>
<evidence type="ECO:0000313" key="3">
    <source>
        <dbReference type="Proteomes" id="UP000034603"/>
    </source>
</evidence>
<protein>
    <recommendedName>
        <fullName evidence="4">KH domain-containing protein</fullName>
    </recommendedName>
</protein>
<gene>
    <name evidence="2" type="ORF">US62_C0044G0003</name>
</gene>
<dbReference type="Proteomes" id="UP000034603">
    <property type="component" value="Unassembled WGS sequence"/>
</dbReference>
<organism evidence="2 3">
    <name type="scientific">Candidatus Woesebacteria bacterium GW2011_GWA1_37_8</name>
    <dbReference type="NCBI Taxonomy" id="1618546"/>
    <lineage>
        <taxon>Bacteria</taxon>
        <taxon>Candidatus Woeseibacteriota</taxon>
    </lineage>
</organism>
<evidence type="ECO:0008006" key="4">
    <source>
        <dbReference type="Google" id="ProtNLM"/>
    </source>
</evidence>